<evidence type="ECO:0000313" key="1">
    <source>
        <dbReference type="EMBL" id="EEP21708.1"/>
    </source>
</evidence>
<gene>
    <name evidence="1" type="ORF">BIFANG_03081</name>
</gene>
<protein>
    <submittedName>
        <fullName evidence="1">Uncharacterized protein</fullName>
    </submittedName>
</protein>
<dbReference type="EMBL" id="ABYS02000004">
    <property type="protein sequence ID" value="EEP21708.1"/>
    <property type="molecule type" value="Genomic_DNA"/>
</dbReference>
<dbReference type="Proteomes" id="UP000006408">
    <property type="component" value="Unassembled WGS sequence"/>
</dbReference>
<name>C4FFH7_9BIFI</name>
<reference evidence="1" key="1">
    <citation type="submission" date="2009-04" db="EMBL/GenBank/DDBJ databases">
        <authorList>
            <person name="Weinstock G."/>
            <person name="Sodergren E."/>
            <person name="Clifton S."/>
            <person name="Fulton L."/>
            <person name="Fulton B."/>
            <person name="Courtney L."/>
            <person name="Fronick C."/>
            <person name="Harrison M."/>
            <person name="Strong C."/>
            <person name="Farmer C."/>
            <person name="Delahaunty K."/>
            <person name="Markovic C."/>
            <person name="Hall O."/>
            <person name="Minx P."/>
            <person name="Tomlinson C."/>
            <person name="Mitreva M."/>
            <person name="Nelson J."/>
            <person name="Hou S."/>
            <person name="Wollam A."/>
            <person name="Pepin K.H."/>
            <person name="Johnson M."/>
            <person name="Bhonagiri V."/>
            <person name="Nash W.E."/>
            <person name="Warren W."/>
            <person name="Chinwalla A."/>
            <person name="Mardis E.R."/>
            <person name="Wilson R.K."/>
        </authorList>
    </citation>
    <scope>NUCLEOTIDE SEQUENCE [LARGE SCALE GENOMIC DNA]</scope>
    <source>
        <strain evidence="1">DSM 20098</strain>
    </source>
</reference>
<comment type="caution">
    <text evidence="1">The sequence shown here is derived from an EMBL/GenBank/DDBJ whole genome shotgun (WGS) entry which is preliminary data.</text>
</comment>
<evidence type="ECO:0000313" key="2">
    <source>
        <dbReference type="Proteomes" id="UP000006408"/>
    </source>
</evidence>
<accession>C4FFH7</accession>
<organism evidence="1 2">
    <name type="scientific">Bifidobacterium angulatum DSM 20098 = JCM 7096</name>
    <dbReference type="NCBI Taxonomy" id="518635"/>
    <lineage>
        <taxon>Bacteria</taxon>
        <taxon>Bacillati</taxon>
        <taxon>Actinomycetota</taxon>
        <taxon>Actinomycetes</taxon>
        <taxon>Bifidobacteriales</taxon>
        <taxon>Bifidobacteriaceae</taxon>
        <taxon>Bifidobacterium</taxon>
    </lineage>
</organism>
<keyword evidence="2" id="KW-1185">Reference proteome</keyword>
<sequence length="83" mass="9300">MWRIIAIAHLFMLGELTYALFKFTHTLLKSNDAKCLRDNKHVTGIAGIGIGDCLRLVIMRLIGYRPPNLFAPTIKFSSPRNGA</sequence>
<dbReference type="AlphaFoldDB" id="C4FFH7"/>
<proteinExistence type="predicted"/>
<dbReference type="HOGENOM" id="CLU_2535830_0_0_11"/>